<evidence type="ECO:0008006" key="3">
    <source>
        <dbReference type="Google" id="ProtNLM"/>
    </source>
</evidence>
<evidence type="ECO:0000313" key="2">
    <source>
        <dbReference type="Proteomes" id="UP000824044"/>
    </source>
</evidence>
<gene>
    <name evidence="1" type="ORF">H9812_00900</name>
</gene>
<dbReference type="AlphaFoldDB" id="A0A9D2DVU4"/>
<proteinExistence type="predicted"/>
<reference evidence="1" key="2">
    <citation type="submission" date="2021-04" db="EMBL/GenBank/DDBJ databases">
        <authorList>
            <person name="Gilroy R."/>
        </authorList>
    </citation>
    <scope>NUCLEOTIDE SEQUENCE</scope>
    <source>
        <strain evidence="1">CHK33-5263</strain>
    </source>
</reference>
<dbReference type="EMBL" id="DXBS01000020">
    <property type="protein sequence ID" value="HIZ24025.1"/>
    <property type="molecule type" value="Genomic_DNA"/>
</dbReference>
<accession>A0A9D2DVU4</accession>
<dbReference type="Proteomes" id="UP000824044">
    <property type="component" value="Unassembled WGS sequence"/>
</dbReference>
<organism evidence="1 2">
    <name type="scientific">Candidatus Gallimonas intestinigallinarum</name>
    <dbReference type="NCBI Taxonomy" id="2838604"/>
    <lineage>
        <taxon>Bacteria</taxon>
        <taxon>Bacillati</taxon>
        <taxon>Bacillota</taxon>
        <taxon>Clostridia</taxon>
        <taxon>Candidatus Gallimonas</taxon>
    </lineage>
</organism>
<sequence>MKIAKRAGRIALAFLLALCIFLAAMVCFMLIADAIVDTAVRWVPSYARADLTEILAKESWSEQDYETLYAQTGLSRTALDEMKDKPDRILEFQDAFFYDGEIEHVAAAITTQHDRFADGYRAPIVDLQDGDVLVTSTCHTYGWQNGHAAIVTNARTNTILESISLGIPSSNSSNVNFFRQSPNFVVLRLKDADEAKRAQIAETALERLNRVPYSITVGILSPKDQGVTPQETHCSHLVWQAYRYYGYDIDSDGGPVCTTRDIVHSDLFEVVQVFGFDPQNIW</sequence>
<dbReference type="SUPFAM" id="SSF54001">
    <property type="entry name" value="Cysteine proteinases"/>
    <property type="match status" value="1"/>
</dbReference>
<comment type="caution">
    <text evidence="1">The sequence shown here is derived from an EMBL/GenBank/DDBJ whole genome shotgun (WGS) entry which is preliminary data.</text>
</comment>
<evidence type="ECO:0000313" key="1">
    <source>
        <dbReference type="EMBL" id="HIZ24025.1"/>
    </source>
</evidence>
<name>A0A9D2DVU4_9FIRM</name>
<dbReference type="Gene3D" id="3.90.1720.10">
    <property type="entry name" value="endopeptidase domain like (from Nostoc punctiforme)"/>
    <property type="match status" value="1"/>
</dbReference>
<reference evidence="1" key="1">
    <citation type="journal article" date="2021" name="PeerJ">
        <title>Extensive microbial diversity within the chicken gut microbiome revealed by metagenomics and culture.</title>
        <authorList>
            <person name="Gilroy R."/>
            <person name="Ravi A."/>
            <person name="Getino M."/>
            <person name="Pursley I."/>
            <person name="Horton D.L."/>
            <person name="Alikhan N.F."/>
            <person name="Baker D."/>
            <person name="Gharbi K."/>
            <person name="Hall N."/>
            <person name="Watson M."/>
            <person name="Adriaenssens E.M."/>
            <person name="Foster-Nyarko E."/>
            <person name="Jarju S."/>
            <person name="Secka A."/>
            <person name="Antonio M."/>
            <person name="Oren A."/>
            <person name="Chaudhuri R.R."/>
            <person name="La Ragione R."/>
            <person name="Hildebrand F."/>
            <person name="Pallen M.J."/>
        </authorList>
    </citation>
    <scope>NUCLEOTIDE SEQUENCE</scope>
    <source>
        <strain evidence="1">CHK33-5263</strain>
    </source>
</reference>
<dbReference type="InterPro" id="IPR038765">
    <property type="entry name" value="Papain-like_cys_pep_sf"/>
</dbReference>
<protein>
    <recommendedName>
        <fullName evidence="3">Permuted papain-like amidase enzyme, YaeF/YiiX, C92 family</fullName>
    </recommendedName>
</protein>